<dbReference type="GO" id="GO:0046872">
    <property type="term" value="F:metal ion binding"/>
    <property type="evidence" value="ECO:0007669"/>
    <property type="project" value="UniProtKB-KW"/>
</dbReference>
<name>F2NNN8_MARHT</name>
<evidence type="ECO:0000256" key="3">
    <source>
        <dbReference type="PIRSR" id="PIRSR039026-1"/>
    </source>
</evidence>
<keyword evidence="2" id="KW-0574">Periplasm</keyword>
<dbReference type="Gene3D" id="3.40.190.170">
    <property type="entry name" value="Bacterial extracellular solute-binding protein, family 7"/>
    <property type="match status" value="1"/>
</dbReference>
<dbReference type="InterPro" id="IPR018389">
    <property type="entry name" value="DctP_fam"/>
</dbReference>
<dbReference type="GO" id="GO:0031317">
    <property type="term" value="C:tripartite ATP-independent periplasmic transporter complex"/>
    <property type="evidence" value="ECO:0007669"/>
    <property type="project" value="InterPro"/>
</dbReference>
<gene>
    <name evidence="5" type="ordered locus">Marky_0296</name>
</gene>
<keyword evidence="2" id="KW-0813">Transport</keyword>
<reference evidence="5 6" key="1">
    <citation type="journal article" date="2012" name="Stand. Genomic Sci.">
        <title>Complete genome sequence of the aerobic, heterotroph Marinithermus hydrothermalis type strain (T1(T)) from a deep-sea hydrothermal vent chimney.</title>
        <authorList>
            <person name="Copeland A."/>
            <person name="Gu W."/>
            <person name="Yasawong M."/>
            <person name="Lapidus A."/>
            <person name="Lucas S."/>
            <person name="Deshpande S."/>
            <person name="Pagani I."/>
            <person name="Tapia R."/>
            <person name="Cheng J.F."/>
            <person name="Goodwin L.A."/>
            <person name="Pitluck S."/>
            <person name="Liolios K."/>
            <person name="Ivanova N."/>
            <person name="Mavromatis K."/>
            <person name="Mikhailova N."/>
            <person name="Pati A."/>
            <person name="Chen A."/>
            <person name="Palaniappan K."/>
            <person name="Land M."/>
            <person name="Pan C."/>
            <person name="Brambilla E.M."/>
            <person name="Rohde M."/>
            <person name="Tindall B.J."/>
            <person name="Sikorski J."/>
            <person name="Goker M."/>
            <person name="Detter J.C."/>
            <person name="Bristow J."/>
            <person name="Eisen J.A."/>
            <person name="Markowitz V."/>
            <person name="Hugenholtz P."/>
            <person name="Kyrpides N.C."/>
            <person name="Klenk H.P."/>
            <person name="Woyke T."/>
        </authorList>
    </citation>
    <scope>NUCLEOTIDE SEQUENCE [LARGE SCALE GENOMIC DNA]</scope>
    <source>
        <strain evidence="6">DSM 14884 / JCM 11576 / T1</strain>
    </source>
</reference>
<keyword evidence="2 4" id="KW-0479">Metal-binding</keyword>
<dbReference type="Proteomes" id="UP000007030">
    <property type="component" value="Chromosome"/>
</dbReference>
<accession>F2NNN8</accession>
<evidence type="ECO:0000256" key="1">
    <source>
        <dbReference type="ARBA" id="ARBA00022729"/>
    </source>
</evidence>
<organism evidence="5 6">
    <name type="scientific">Marinithermus hydrothermalis (strain DSM 14884 / JCM 11576 / T1)</name>
    <dbReference type="NCBI Taxonomy" id="869210"/>
    <lineage>
        <taxon>Bacteria</taxon>
        <taxon>Thermotogati</taxon>
        <taxon>Deinococcota</taxon>
        <taxon>Deinococci</taxon>
        <taxon>Thermales</taxon>
        <taxon>Thermaceae</taxon>
        <taxon>Marinithermus</taxon>
    </lineage>
</organism>
<dbReference type="eggNOG" id="COG4663">
    <property type="taxonomic scope" value="Bacteria"/>
</dbReference>
<comment type="subcellular location">
    <subcellularLocation>
        <location evidence="2">Periplasm</location>
    </subcellularLocation>
</comment>
<dbReference type="InterPro" id="IPR041722">
    <property type="entry name" value="TakP/all3028"/>
</dbReference>
<evidence type="ECO:0000313" key="5">
    <source>
        <dbReference type="EMBL" id="AEB11053.1"/>
    </source>
</evidence>
<feature type="binding site" evidence="3">
    <location>
        <position position="176"/>
    </location>
    <ligand>
        <name>substrate</name>
    </ligand>
</feature>
<dbReference type="OrthoDB" id="9780733at2"/>
<feature type="binding site" evidence="3">
    <location>
        <position position="155"/>
    </location>
    <ligand>
        <name>substrate</name>
    </ligand>
</feature>
<evidence type="ECO:0000256" key="4">
    <source>
        <dbReference type="PIRSR" id="PIRSR039026-2"/>
    </source>
</evidence>
<dbReference type="Gene3D" id="3.40.190.10">
    <property type="entry name" value="Periplasmic binding protein-like II"/>
    <property type="match status" value="1"/>
</dbReference>
<dbReference type="CDD" id="cd13682">
    <property type="entry name" value="PBP2_TRAP_alpha-ketoacid"/>
    <property type="match status" value="1"/>
</dbReference>
<evidence type="ECO:0000313" key="6">
    <source>
        <dbReference type="Proteomes" id="UP000007030"/>
    </source>
</evidence>
<dbReference type="GO" id="GO:0055085">
    <property type="term" value="P:transmembrane transport"/>
    <property type="evidence" value="ECO:0007669"/>
    <property type="project" value="InterPro"/>
</dbReference>
<dbReference type="InterPro" id="IPR026289">
    <property type="entry name" value="SBP_TakP-like"/>
</dbReference>
<dbReference type="RefSeq" id="WP_013703108.1">
    <property type="nucleotide sequence ID" value="NC_015387.1"/>
</dbReference>
<evidence type="ECO:0000256" key="2">
    <source>
        <dbReference type="PIRNR" id="PIRNR039026"/>
    </source>
</evidence>
<dbReference type="HOGENOM" id="CLU_036176_0_1_0"/>
<feature type="binding site" evidence="4">
    <location>
        <position position="213"/>
    </location>
    <ligand>
        <name>substrate</name>
    </ligand>
</feature>
<dbReference type="PANTHER" id="PTHR33376">
    <property type="match status" value="1"/>
</dbReference>
<dbReference type="KEGG" id="mhd:Marky_0296"/>
<comment type="similarity">
    <text evidence="2">Belongs to the bacterial solute-binding protein 7 family.</text>
</comment>
<dbReference type="NCBIfam" id="NF037995">
    <property type="entry name" value="TRAP_S1"/>
    <property type="match status" value="1"/>
</dbReference>
<dbReference type="EMBL" id="CP002630">
    <property type="protein sequence ID" value="AEB11053.1"/>
    <property type="molecule type" value="Genomic_DNA"/>
</dbReference>
<dbReference type="PANTHER" id="PTHR33376:SF5">
    <property type="entry name" value="EXTRACYTOPLASMIC SOLUTE RECEPTOR PROTEIN"/>
    <property type="match status" value="1"/>
</dbReference>
<comment type="function">
    <text evidence="2">Part of the tripartite ATP-independent periplasmic (TRAP) transport system.</text>
</comment>
<dbReference type="STRING" id="869210.Marky_0296"/>
<comment type="subunit">
    <text evidence="2">Homodimer.</text>
</comment>
<dbReference type="GO" id="GO:0042597">
    <property type="term" value="C:periplasmic space"/>
    <property type="evidence" value="ECO:0007669"/>
    <property type="project" value="UniProtKB-SubCell"/>
</dbReference>
<dbReference type="GO" id="GO:0015849">
    <property type="term" value="P:organic acid transport"/>
    <property type="evidence" value="ECO:0007669"/>
    <property type="project" value="InterPro"/>
</dbReference>
<dbReference type="AlphaFoldDB" id="F2NNN8"/>
<feature type="binding site" evidence="4">
    <location>
        <position position="239"/>
    </location>
    <ligand>
        <name>substrate</name>
    </ligand>
</feature>
<keyword evidence="1" id="KW-0732">Signal</keyword>
<dbReference type="InterPro" id="IPR038404">
    <property type="entry name" value="TRAP_DctP_sf"/>
</dbReference>
<dbReference type="PIRSF" id="PIRSF039026">
    <property type="entry name" value="SiaP"/>
    <property type="match status" value="1"/>
</dbReference>
<proteinExistence type="inferred from homology"/>
<keyword evidence="6" id="KW-1185">Reference proteome</keyword>
<dbReference type="Pfam" id="PF03480">
    <property type="entry name" value="DctP"/>
    <property type="match status" value="1"/>
</dbReference>
<protein>
    <recommendedName>
        <fullName evidence="2">Extracytoplasmic solute receptor protein</fullName>
    </recommendedName>
    <alternativeName>
        <fullName evidence="2">TRAP transporter</fullName>
    </alternativeName>
</protein>
<dbReference type="GO" id="GO:0043177">
    <property type="term" value="F:organic acid binding"/>
    <property type="evidence" value="ECO:0007669"/>
    <property type="project" value="InterPro"/>
</dbReference>
<feature type="binding site" evidence="4">
    <location>
        <position position="214"/>
    </location>
    <ligand>
        <name>Na(+)</name>
        <dbReference type="ChEBI" id="CHEBI:29101"/>
    </ligand>
</feature>
<sequence>MKRREFIKKAAAGVAASTVFGPVYAQTRRRFRLRMATSWPKSLDTIYGGAQDVADFVKAATDGMVEIRPFAANEIVGALQVLDAVQQGTVDLGHTASYYYIGKSPTFAFDTTLPFGLTVRQQNAWWYFGGGGELMNKFYADFGVIGFPAGNTGVQMGGWFRREINDLEDLKGLKMRIPGLGGKVMSRLGVDVQVLGAPEIFPALERGVIDATEWVGPYDDEKLGFHKVAQFYYYPGWWEPAPQLNLYVNLKTWESLPKDVQETIKSAAAAANVRMMAKYDAQNPAALKRLLAQGTKLRKYPNDVLREAEKQAFELYEEMASQDKTFREIFESWKKFREENYRWHATAELSYAQFAFPKV</sequence>